<dbReference type="InterPro" id="IPR002048">
    <property type="entry name" value="EF_hand_dom"/>
</dbReference>
<dbReference type="Gene3D" id="1.10.238.10">
    <property type="entry name" value="EF-hand"/>
    <property type="match status" value="1"/>
</dbReference>
<dbReference type="AlphaFoldDB" id="A0A9K3D1F7"/>
<gene>
    <name evidence="3" type="ORF">KIPB_008954</name>
</gene>
<dbReference type="PROSITE" id="PS00018">
    <property type="entry name" value="EF_HAND_1"/>
    <property type="match status" value="1"/>
</dbReference>
<protein>
    <recommendedName>
        <fullName evidence="2">EF-hand domain-containing protein</fullName>
    </recommendedName>
</protein>
<keyword evidence="1" id="KW-0106">Calcium</keyword>
<feature type="domain" description="EF-hand" evidence="2">
    <location>
        <begin position="44"/>
        <end position="79"/>
    </location>
</feature>
<dbReference type="InterPro" id="IPR011992">
    <property type="entry name" value="EF-hand-dom_pair"/>
</dbReference>
<dbReference type="OrthoDB" id="26525at2759"/>
<evidence type="ECO:0000313" key="4">
    <source>
        <dbReference type="Proteomes" id="UP000265618"/>
    </source>
</evidence>
<name>A0A9K3D1F7_9EUKA</name>
<sequence length="166" mass="18573">MSDGKAVMGYEAVADVFSEFADPSTGDCEVWKLKEILPKLNFAVTDVELETMIKKVDRDGDGVMSCDELVLLLEEHSLYGSFGTQNPESESEQEIFVSWRCMGGTANRSGTVLVGEVLKMLDFFELTCDVPESASDHLDYEEFRAFMLRINPHLNRTYIRGVPGSQ</sequence>
<evidence type="ECO:0000313" key="3">
    <source>
        <dbReference type="EMBL" id="GIQ87001.1"/>
    </source>
</evidence>
<dbReference type="SUPFAM" id="SSF47473">
    <property type="entry name" value="EF-hand"/>
    <property type="match status" value="1"/>
</dbReference>
<keyword evidence="4" id="KW-1185">Reference proteome</keyword>
<dbReference type="PROSITE" id="PS50222">
    <property type="entry name" value="EF_HAND_2"/>
    <property type="match status" value="1"/>
</dbReference>
<evidence type="ECO:0000256" key="1">
    <source>
        <dbReference type="ARBA" id="ARBA00022837"/>
    </source>
</evidence>
<dbReference type="Proteomes" id="UP000265618">
    <property type="component" value="Unassembled WGS sequence"/>
</dbReference>
<dbReference type="GO" id="GO:0005509">
    <property type="term" value="F:calcium ion binding"/>
    <property type="evidence" value="ECO:0007669"/>
    <property type="project" value="InterPro"/>
</dbReference>
<proteinExistence type="predicted"/>
<comment type="caution">
    <text evidence="3">The sequence shown here is derived from an EMBL/GenBank/DDBJ whole genome shotgun (WGS) entry which is preliminary data.</text>
</comment>
<reference evidence="3 4" key="1">
    <citation type="journal article" date="2018" name="PLoS ONE">
        <title>The draft genome of Kipferlia bialata reveals reductive genome evolution in fornicate parasites.</title>
        <authorList>
            <person name="Tanifuji G."/>
            <person name="Takabayashi S."/>
            <person name="Kume K."/>
            <person name="Takagi M."/>
            <person name="Nakayama T."/>
            <person name="Kamikawa R."/>
            <person name="Inagaki Y."/>
            <person name="Hashimoto T."/>
        </authorList>
    </citation>
    <scope>NUCLEOTIDE SEQUENCE [LARGE SCALE GENOMIC DNA]</scope>
    <source>
        <strain evidence="3">NY0173</strain>
    </source>
</reference>
<dbReference type="InterPro" id="IPR018247">
    <property type="entry name" value="EF_Hand_1_Ca_BS"/>
</dbReference>
<dbReference type="EMBL" id="BDIP01002907">
    <property type="protein sequence ID" value="GIQ87001.1"/>
    <property type="molecule type" value="Genomic_DNA"/>
</dbReference>
<organism evidence="3 4">
    <name type="scientific">Kipferlia bialata</name>
    <dbReference type="NCBI Taxonomy" id="797122"/>
    <lineage>
        <taxon>Eukaryota</taxon>
        <taxon>Metamonada</taxon>
        <taxon>Carpediemonas-like organisms</taxon>
        <taxon>Kipferlia</taxon>
    </lineage>
</organism>
<evidence type="ECO:0000259" key="2">
    <source>
        <dbReference type="PROSITE" id="PS50222"/>
    </source>
</evidence>
<accession>A0A9K3D1F7</accession>